<evidence type="ECO:0000256" key="4">
    <source>
        <dbReference type="RuleBase" id="RU362109"/>
    </source>
</evidence>
<proteinExistence type="inferred from homology"/>
<dbReference type="InterPro" id="IPR023313">
    <property type="entry name" value="UBQ-conjugating_AS"/>
</dbReference>
<keyword evidence="4" id="KW-0067">ATP-binding</keyword>
<keyword evidence="2 4" id="KW-0833">Ubl conjugation pathway</keyword>
<dbReference type="Proteomes" id="UP001627284">
    <property type="component" value="Unassembled WGS sequence"/>
</dbReference>
<dbReference type="PROSITE" id="PS50127">
    <property type="entry name" value="UBC_2"/>
    <property type="match status" value="1"/>
</dbReference>
<evidence type="ECO:0000256" key="1">
    <source>
        <dbReference type="ARBA" id="ARBA00022679"/>
    </source>
</evidence>
<organism evidence="6 7">
    <name type="scientific">Solanum stoloniferum</name>
    <dbReference type="NCBI Taxonomy" id="62892"/>
    <lineage>
        <taxon>Eukaryota</taxon>
        <taxon>Viridiplantae</taxon>
        <taxon>Streptophyta</taxon>
        <taxon>Embryophyta</taxon>
        <taxon>Tracheophyta</taxon>
        <taxon>Spermatophyta</taxon>
        <taxon>Magnoliopsida</taxon>
        <taxon>eudicotyledons</taxon>
        <taxon>Gunneridae</taxon>
        <taxon>Pentapetalae</taxon>
        <taxon>asterids</taxon>
        <taxon>lamiids</taxon>
        <taxon>Solanales</taxon>
        <taxon>Solanaceae</taxon>
        <taxon>Solanoideae</taxon>
        <taxon>Solaneae</taxon>
        <taxon>Solanum</taxon>
    </lineage>
</organism>
<evidence type="ECO:0000259" key="5">
    <source>
        <dbReference type="PROSITE" id="PS50127"/>
    </source>
</evidence>
<keyword evidence="7" id="KW-1185">Reference proteome</keyword>
<dbReference type="InterPro" id="IPR050113">
    <property type="entry name" value="Ub_conjugating_enzyme"/>
</dbReference>
<dbReference type="SUPFAM" id="SSF54495">
    <property type="entry name" value="UBC-like"/>
    <property type="match status" value="1"/>
</dbReference>
<evidence type="ECO:0000313" key="6">
    <source>
        <dbReference type="EMBL" id="KAL3363724.1"/>
    </source>
</evidence>
<sequence>MEGTPAVTKIKELRKQWTRETIHGLSAKPIKDGGKWNYMEWTCLIYGKMKTPWEQGKYEMTMYFDEEFPDTPPRCKFSEGFFHPNVYPSGLICIDILDKDRGWDSDKTIKEILEAIQNLLDSPNGNDPANEEAYYLFLEDQLVYENRVREQAKHNN</sequence>
<dbReference type="AlphaFoldDB" id="A0ABD2U4J5"/>
<evidence type="ECO:0000256" key="2">
    <source>
        <dbReference type="ARBA" id="ARBA00022786"/>
    </source>
</evidence>
<feature type="domain" description="UBC core" evidence="5">
    <location>
        <begin position="5"/>
        <end position="156"/>
    </location>
</feature>
<dbReference type="GO" id="GO:0005524">
    <property type="term" value="F:ATP binding"/>
    <property type="evidence" value="ECO:0007669"/>
    <property type="project" value="UniProtKB-UniRule"/>
</dbReference>
<dbReference type="PANTHER" id="PTHR24067">
    <property type="entry name" value="UBIQUITIN-CONJUGATING ENZYME E2"/>
    <property type="match status" value="1"/>
</dbReference>
<accession>A0ABD2U4J5</accession>
<dbReference type="GO" id="GO:0016740">
    <property type="term" value="F:transferase activity"/>
    <property type="evidence" value="ECO:0007669"/>
    <property type="project" value="UniProtKB-KW"/>
</dbReference>
<dbReference type="SMART" id="SM00212">
    <property type="entry name" value="UBCc"/>
    <property type="match status" value="1"/>
</dbReference>
<comment type="similarity">
    <text evidence="4">Belongs to the ubiquitin-conjugating enzyme family.</text>
</comment>
<dbReference type="Gene3D" id="3.10.110.10">
    <property type="entry name" value="Ubiquitin Conjugating Enzyme"/>
    <property type="match status" value="1"/>
</dbReference>
<dbReference type="InterPro" id="IPR016135">
    <property type="entry name" value="UBQ-conjugating_enzyme/RWD"/>
</dbReference>
<reference evidence="6 7" key="1">
    <citation type="submission" date="2024-05" db="EMBL/GenBank/DDBJ databases">
        <title>De novo assembly of an allotetraploid wild potato.</title>
        <authorList>
            <person name="Hosaka A.J."/>
        </authorList>
    </citation>
    <scope>NUCLEOTIDE SEQUENCE [LARGE SCALE GENOMIC DNA]</scope>
    <source>
        <tissue evidence="6">Young leaves</tissue>
    </source>
</reference>
<keyword evidence="4" id="KW-0547">Nucleotide-binding</keyword>
<dbReference type="PROSITE" id="PS00183">
    <property type="entry name" value="UBC_1"/>
    <property type="match status" value="1"/>
</dbReference>
<dbReference type="InterPro" id="IPR000608">
    <property type="entry name" value="UBC"/>
</dbReference>
<dbReference type="Pfam" id="PF00179">
    <property type="entry name" value="UQ_con"/>
    <property type="match status" value="1"/>
</dbReference>
<feature type="active site" description="Glycyl thioester intermediate" evidence="3">
    <location>
        <position position="93"/>
    </location>
</feature>
<evidence type="ECO:0000313" key="7">
    <source>
        <dbReference type="Proteomes" id="UP001627284"/>
    </source>
</evidence>
<protein>
    <recommendedName>
        <fullName evidence="5">UBC core domain-containing protein</fullName>
    </recommendedName>
</protein>
<gene>
    <name evidence="6" type="ORF">AABB24_012782</name>
</gene>
<dbReference type="EMBL" id="JBJKTR010000007">
    <property type="protein sequence ID" value="KAL3363724.1"/>
    <property type="molecule type" value="Genomic_DNA"/>
</dbReference>
<name>A0ABD2U4J5_9SOLN</name>
<dbReference type="CDD" id="cd23798">
    <property type="entry name" value="UBCc_UBE2I"/>
    <property type="match status" value="1"/>
</dbReference>
<comment type="caution">
    <text evidence="6">The sequence shown here is derived from an EMBL/GenBank/DDBJ whole genome shotgun (WGS) entry which is preliminary data.</text>
</comment>
<keyword evidence="1" id="KW-0808">Transferase</keyword>
<evidence type="ECO:0000256" key="3">
    <source>
        <dbReference type="PROSITE-ProRule" id="PRU10133"/>
    </source>
</evidence>